<keyword evidence="1" id="KW-0472">Membrane</keyword>
<keyword evidence="2" id="KW-0732">Signal</keyword>
<feature type="chain" id="PRO_5043773926" evidence="2">
    <location>
        <begin position="19"/>
        <end position="148"/>
    </location>
</feature>
<protein>
    <submittedName>
        <fullName evidence="3">Uncharacterized protein</fullName>
    </submittedName>
</protein>
<keyword evidence="1" id="KW-0812">Transmembrane</keyword>
<reference evidence="3" key="1">
    <citation type="submission" date="2022-12" db="EMBL/GenBank/DDBJ databases">
        <authorList>
            <person name="Webb A."/>
        </authorList>
    </citation>
    <scope>NUCLEOTIDE SEQUENCE</scope>
    <source>
        <strain evidence="3">Pd1</strain>
    </source>
</reference>
<dbReference type="Proteomes" id="UP001162029">
    <property type="component" value="Unassembled WGS sequence"/>
</dbReference>
<organism evidence="3 4">
    <name type="scientific">Peronospora destructor</name>
    <dbReference type="NCBI Taxonomy" id="86335"/>
    <lineage>
        <taxon>Eukaryota</taxon>
        <taxon>Sar</taxon>
        <taxon>Stramenopiles</taxon>
        <taxon>Oomycota</taxon>
        <taxon>Peronosporomycetes</taxon>
        <taxon>Peronosporales</taxon>
        <taxon>Peronosporaceae</taxon>
        <taxon>Peronospora</taxon>
    </lineage>
</organism>
<evidence type="ECO:0000256" key="2">
    <source>
        <dbReference type="SAM" id="SignalP"/>
    </source>
</evidence>
<evidence type="ECO:0000313" key="3">
    <source>
        <dbReference type="EMBL" id="CAI5742965.1"/>
    </source>
</evidence>
<feature type="signal peptide" evidence="2">
    <location>
        <begin position="1"/>
        <end position="18"/>
    </location>
</feature>
<keyword evidence="4" id="KW-1185">Reference proteome</keyword>
<sequence>MPPVLLAWLVILSAVVLTPELQRQLLLARALSAIIMLLIWQFLLSTELQLKAMSCAIVYHGLAEGLRQWQRNFPCVFEHQKNRKMILLAVVLGSGVYMGCHHWGEEHDKEESERNRTGEKYESSISRVRYSAELFMEKSRDNDPCIWP</sequence>
<feature type="transmembrane region" description="Helical" evidence="1">
    <location>
        <begin position="27"/>
        <end position="44"/>
    </location>
</feature>
<proteinExistence type="predicted"/>
<accession>A0AAV0V4L0</accession>
<evidence type="ECO:0000313" key="4">
    <source>
        <dbReference type="Proteomes" id="UP001162029"/>
    </source>
</evidence>
<comment type="caution">
    <text evidence="3">The sequence shown here is derived from an EMBL/GenBank/DDBJ whole genome shotgun (WGS) entry which is preliminary data.</text>
</comment>
<dbReference type="AlphaFoldDB" id="A0AAV0V4L0"/>
<gene>
    <name evidence="3" type="ORF">PDE001_LOCUS8492</name>
</gene>
<dbReference type="EMBL" id="CANTFM010001808">
    <property type="protein sequence ID" value="CAI5742965.1"/>
    <property type="molecule type" value="Genomic_DNA"/>
</dbReference>
<name>A0AAV0V4L0_9STRA</name>
<keyword evidence="1" id="KW-1133">Transmembrane helix</keyword>
<evidence type="ECO:0000256" key="1">
    <source>
        <dbReference type="SAM" id="Phobius"/>
    </source>
</evidence>